<sequence length="344" mass="38793">MSTNPPPVKMMLVNCIINQTFNFVPPPNMNPPVMRVMMCLRCHVIQPLRPQSAESITCDVCKFITSLNPDPHSRVPWQHYPKRAVICGISYQNSPRKLMGSIKDAKCMKDLLITHFGFPESAIFMLTDKETDPWKTPTKNNLLWALNWLGQGCQPKDSLVFHYSGHGLRLRNYRLREVDDGYNETLCPMDFETEGMIFDDEINRAIVERLPPEVKLHAIIDSCHKNSVLELSFLYKKNRSGQYEWEDHSPRSGVFKGTSGGDAISFSGSVEVPTSADKAVLSETISTGSMTRCFIEAIRHGHEQTYGSILDSMQKPVCKTSGNLIRKPLLSACGRIDVNSRLTL</sequence>
<dbReference type="OrthoDB" id="3223806at2759"/>
<dbReference type="Pfam" id="PF00656">
    <property type="entry name" value="Peptidase_C14"/>
    <property type="match status" value="1"/>
</dbReference>
<comment type="similarity">
    <text evidence="1">Belongs to the peptidase C14B family.</text>
</comment>
<dbReference type="Proteomes" id="UP000283530">
    <property type="component" value="Unassembled WGS sequence"/>
</dbReference>
<proteinExistence type="inferred from homology"/>
<evidence type="ECO:0000313" key="3">
    <source>
        <dbReference type="EMBL" id="RWR86750.1"/>
    </source>
</evidence>
<feature type="domain" description="Peptidase C14 caspase" evidence="2">
    <location>
        <begin position="82"/>
        <end position="320"/>
    </location>
</feature>
<comment type="caution">
    <text evidence="3">The sequence shown here is derived from an EMBL/GenBank/DDBJ whole genome shotgun (WGS) entry which is preliminary data.</text>
</comment>
<dbReference type="Gene3D" id="3.40.50.12660">
    <property type="match status" value="1"/>
</dbReference>
<evidence type="ECO:0000259" key="2">
    <source>
        <dbReference type="Pfam" id="PF00656"/>
    </source>
</evidence>
<accession>A0A3S3NFR9</accession>
<dbReference type="PANTHER" id="PTHR48104">
    <property type="entry name" value="METACASPASE-4"/>
    <property type="match status" value="1"/>
</dbReference>
<dbReference type="GO" id="GO:0006508">
    <property type="term" value="P:proteolysis"/>
    <property type="evidence" value="ECO:0007669"/>
    <property type="project" value="InterPro"/>
</dbReference>
<organism evidence="3 4">
    <name type="scientific">Cinnamomum micranthum f. kanehirae</name>
    <dbReference type="NCBI Taxonomy" id="337451"/>
    <lineage>
        <taxon>Eukaryota</taxon>
        <taxon>Viridiplantae</taxon>
        <taxon>Streptophyta</taxon>
        <taxon>Embryophyta</taxon>
        <taxon>Tracheophyta</taxon>
        <taxon>Spermatophyta</taxon>
        <taxon>Magnoliopsida</taxon>
        <taxon>Magnoliidae</taxon>
        <taxon>Laurales</taxon>
        <taxon>Lauraceae</taxon>
        <taxon>Cinnamomum</taxon>
    </lineage>
</organism>
<dbReference type="PANTHER" id="PTHR48104:SF30">
    <property type="entry name" value="METACASPASE-1"/>
    <property type="match status" value="1"/>
</dbReference>
<dbReference type="GO" id="GO:0005737">
    <property type="term" value="C:cytoplasm"/>
    <property type="evidence" value="ECO:0007669"/>
    <property type="project" value="TreeGrafter"/>
</dbReference>
<dbReference type="GO" id="GO:0004197">
    <property type="term" value="F:cysteine-type endopeptidase activity"/>
    <property type="evidence" value="ECO:0007669"/>
    <property type="project" value="InterPro"/>
</dbReference>
<protein>
    <submittedName>
        <fullName evidence="3">Metacaspase-1</fullName>
    </submittedName>
</protein>
<gene>
    <name evidence="3" type="ORF">CKAN_01566300</name>
</gene>
<dbReference type="SUPFAM" id="SSF52129">
    <property type="entry name" value="Caspase-like"/>
    <property type="match status" value="1"/>
</dbReference>
<dbReference type="InterPro" id="IPR011600">
    <property type="entry name" value="Pept_C14_caspase"/>
</dbReference>
<dbReference type="EMBL" id="QPKB01000006">
    <property type="protein sequence ID" value="RWR86750.1"/>
    <property type="molecule type" value="Genomic_DNA"/>
</dbReference>
<keyword evidence="4" id="KW-1185">Reference proteome</keyword>
<reference evidence="3 4" key="1">
    <citation type="journal article" date="2019" name="Nat. Plants">
        <title>Stout camphor tree genome fills gaps in understanding of flowering plant genome evolution.</title>
        <authorList>
            <person name="Chaw S.M."/>
            <person name="Liu Y.C."/>
            <person name="Wu Y.W."/>
            <person name="Wang H.Y."/>
            <person name="Lin C.I."/>
            <person name="Wu C.S."/>
            <person name="Ke H.M."/>
            <person name="Chang L.Y."/>
            <person name="Hsu C.Y."/>
            <person name="Yang H.T."/>
            <person name="Sudianto E."/>
            <person name="Hsu M.H."/>
            <person name="Wu K.P."/>
            <person name="Wang L.N."/>
            <person name="Leebens-Mack J.H."/>
            <person name="Tsai I.J."/>
        </authorList>
    </citation>
    <scope>NUCLEOTIDE SEQUENCE [LARGE SCALE GENOMIC DNA]</scope>
    <source>
        <strain evidence="4">cv. Chaw 1501</strain>
        <tissue evidence="3">Young leaves</tissue>
    </source>
</reference>
<dbReference type="InterPro" id="IPR050452">
    <property type="entry name" value="Metacaspase"/>
</dbReference>
<dbReference type="AlphaFoldDB" id="A0A3S3NFR9"/>
<evidence type="ECO:0000256" key="1">
    <source>
        <dbReference type="ARBA" id="ARBA00009005"/>
    </source>
</evidence>
<dbReference type="InterPro" id="IPR029030">
    <property type="entry name" value="Caspase-like_dom_sf"/>
</dbReference>
<evidence type="ECO:0000313" key="4">
    <source>
        <dbReference type="Proteomes" id="UP000283530"/>
    </source>
</evidence>
<name>A0A3S3NFR9_9MAGN</name>